<keyword evidence="2" id="KW-1185">Reference proteome</keyword>
<proteinExistence type="predicted"/>
<accession>A0ACC0CSE3</accession>
<reference evidence="1 2" key="1">
    <citation type="journal article" date="2022" name="New Phytol.">
        <title>Ecological generalism drives hyperdiversity of secondary metabolite gene clusters in xylarialean endophytes.</title>
        <authorList>
            <person name="Franco M.E.E."/>
            <person name="Wisecaver J.H."/>
            <person name="Arnold A.E."/>
            <person name="Ju Y.M."/>
            <person name="Slot J.C."/>
            <person name="Ahrendt S."/>
            <person name="Moore L.P."/>
            <person name="Eastman K.E."/>
            <person name="Scott K."/>
            <person name="Konkel Z."/>
            <person name="Mondo S.J."/>
            <person name="Kuo A."/>
            <person name="Hayes R.D."/>
            <person name="Haridas S."/>
            <person name="Andreopoulos B."/>
            <person name="Riley R."/>
            <person name="LaButti K."/>
            <person name="Pangilinan J."/>
            <person name="Lipzen A."/>
            <person name="Amirebrahimi M."/>
            <person name="Yan J."/>
            <person name="Adam C."/>
            <person name="Keymanesh K."/>
            <person name="Ng V."/>
            <person name="Louie K."/>
            <person name="Northen T."/>
            <person name="Drula E."/>
            <person name="Henrissat B."/>
            <person name="Hsieh H.M."/>
            <person name="Youens-Clark K."/>
            <person name="Lutzoni F."/>
            <person name="Miadlikowska J."/>
            <person name="Eastwood D.C."/>
            <person name="Hamelin R.C."/>
            <person name="Grigoriev I.V."/>
            <person name="U'Ren J.M."/>
        </authorList>
    </citation>
    <scope>NUCLEOTIDE SEQUENCE [LARGE SCALE GENOMIC DNA]</scope>
    <source>
        <strain evidence="1 2">ER1909</strain>
    </source>
</reference>
<evidence type="ECO:0000313" key="1">
    <source>
        <dbReference type="EMBL" id="KAI6083225.1"/>
    </source>
</evidence>
<comment type="caution">
    <text evidence="1">The sequence shown here is derived from an EMBL/GenBank/DDBJ whole genome shotgun (WGS) entry which is preliminary data.</text>
</comment>
<evidence type="ECO:0000313" key="2">
    <source>
        <dbReference type="Proteomes" id="UP001497680"/>
    </source>
</evidence>
<gene>
    <name evidence="1" type="ORF">F4821DRAFT_245441</name>
</gene>
<organism evidence="1 2">
    <name type="scientific">Hypoxylon rubiginosum</name>
    <dbReference type="NCBI Taxonomy" id="110542"/>
    <lineage>
        <taxon>Eukaryota</taxon>
        <taxon>Fungi</taxon>
        <taxon>Dikarya</taxon>
        <taxon>Ascomycota</taxon>
        <taxon>Pezizomycotina</taxon>
        <taxon>Sordariomycetes</taxon>
        <taxon>Xylariomycetidae</taxon>
        <taxon>Xylariales</taxon>
        <taxon>Hypoxylaceae</taxon>
        <taxon>Hypoxylon</taxon>
    </lineage>
</organism>
<sequence length="521" mass="58428">MAQVPSIWTLAAYASMLWIACVCSYRLLLHPLSRYPGPLLARITGAYAGFHAASMNLHIKTRQDHMKYGPVVRHGPNKLLFSSPRALQDIYMNNKVVKSYTYQYTSATPGVYSVFNVTDQSAHRVKRRLVGKVLSDRSMKIFEPAMRKQIDIFLRGLLSSSESSTPVNMTESVKRFAFDVIALLACGWPLRSQTDQKYRPLIGAQTVGTYQKNILMQFPFLHKTRMFTLLGFLFSGQIQAYFDAIEAMTAARMAQDKLAHHDLYSQIIDQMRPSGENLKDSELWAEIAFFFTAGADTVSTLLCGVFFYLSRTPRSYARLAEEIRSTFSTGTDIASGPKLSGCKYLRATIEETLRISPPVPGTLWRQFDSATHPEHFTVDGHIIPPGVEVGVNIYSLQHNEEYFPDSFTFSPERWLQTEAGSAAPHMKLMSEGFYPFSTGTRGCLGKAMAYMETSLVLAKVMWYFDFEVAPGTVGMAGGGSPSLGEGRERKNEFQLYDIASATHDGPNLVFRPRSESIREML</sequence>
<protein>
    <submittedName>
        <fullName evidence="1">Cytochrome P450</fullName>
    </submittedName>
</protein>
<name>A0ACC0CSE3_9PEZI</name>
<dbReference type="EMBL" id="MU394356">
    <property type="protein sequence ID" value="KAI6083225.1"/>
    <property type="molecule type" value="Genomic_DNA"/>
</dbReference>
<dbReference type="Proteomes" id="UP001497680">
    <property type="component" value="Unassembled WGS sequence"/>
</dbReference>